<dbReference type="RefSeq" id="WP_397091461.1">
    <property type="nucleotide sequence ID" value="NZ_JBITGY010000018.1"/>
</dbReference>
<accession>A0ABW7ZAZ4</accession>
<reference evidence="1 2" key="1">
    <citation type="submission" date="2024-10" db="EMBL/GenBank/DDBJ databases">
        <title>The Natural Products Discovery Center: Release of the First 8490 Sequenced Strains for Exploring Actinobacteria Biosynthetic Diversity.</title>
        <authorList>
            <person name="Kalkreuter E."/>
            <person name="Kautsar S.A."/>
            <person name="Yang D."/>
            <person name="Bader C.D."/>
            <person name="Teijaro C.N."/>
            <person name="Fluegel L."/>
            <person name="Davis C.M."/>
            <person name="Simpson J.R."/>
            <person name="Lauterbach L."/>
            <person name="Steele A.D."/>
            <person name="Gui C."/>
            <person name="Meng S."/>
            <person name="Li G."/>
            <person name="Viehrig K."/>
            <person name="Ye F."/>
            <person name="Su P."/>
            <person name="Kiefer A.F."/>
            <person name="Nichols A."/>
            <person name="Cepeda A.J."/>
            <person name="Yan W."/>
            <person name="Fan B."/>
            <person name="Jiang Y."/>
            <person name="Adhikari A."/>
            <person name="Zheng C.-J."/>
            <person name="Schuster L."/>
            <person name="Cowan T.M."/>
            <person name="Smanski M.J."/>
            <person name="Chevrette M.G."/>
            <person name="De Carvalho L.P.S."/>
            <person name="Shen B."/>
        </authorList>
    </citation>
    <scope>NUCLEOTIDE SEQUENCE [LARGE SCALE GENOMIC DNA]</scope>
    <source>
        <strain evidence="1 2">NPDC050545</strain>
    </source>
</reference>
<evidence type="ECO:0000313" key="1">
    <source>
        <dbReference type="EMBL" id="MFI6505347.1"/>
    </source>
</evidence>
<dbReference type="EMBL" id="JBITGY010000018">
    <property type="protein sequence ID" value="MFI6505347.1"/>
    <property type="molecule type" value="Genomic_DNA"/>
</dbReference>
<evidence type="ECO:0008006" key="3">
    <source>
        <dbReference type="Google" id="ProtNLM"/>
    </source>
</evidence>
<sequence>MRQLRAELGRLGITADLHHGYGMALLSVWVDLVVWSDGLRFLWWGGQISQTTGRRTYIVHSTGNPAATARRIAQRYTDLRRTHPMSRLIEELHS</sequence>
<evidence type="ECO:0000313" key="2">
    <source>
        <dbReference type="Proteomes" id="UP001612741"/>
    </source>
</evidence>
<dbReference type="Proteomes" id="UP001612741">
    <property type="component" value="Unassembled WGS sequence"/>
</dbReference>
<name>A0ABW7ZAZ4_9ACTN</name>
<comment type="caution">
    <text evidence="1">The sequence shown here is derived from an EMBL/GenBank/DDBJ whole genome shotgun (WGS) entry which is preliminary data.</text>
</comment>
<protein>
    <recommendedName>
        <fullName evidence="3">DUF5753 domain-containing protein</fullName>
    </recommendedName>
</protein>
<organism evidence="1 2">
    <name type="scientific">Nonomuraea typhae</name>
    <dbReference type="NCBI Taxonomy" id="2603600"/>
    <lineage>
        <taxon>Bacteria</taxon>
        <taxon>Bacillati</taxon>
        <taxon>Actinomycetota</taxon>
        <taxon>Actinomycetes</taxon>
        <taxon>Streptosporangiales</taxon>
        <taxon>Streptosporangiaceae</taxon>
        <taxon>Nonomuraea</taxon>
    </lineage>
</organism>
<keyword evidence="2" id="KW-1185">Reference proteome</keyword>
<proteinExistence type="predicted"/>
<gene>
    <name evidence="1" type="ORF">ACIBG2_48760</name>
</gene>